<evidence type="ECO:0000313" key="4">
    <source>
        <dbReference type="Proteomes" id="UP000189818"/>
    </source>
</evidence>
<dbReference type="InterPro" id="IPR036188">
    <property type="entry name" value="FAD/NAD-bd_sf"/>
</dbReference>
<proteinExistence type="predicted"/>
<name>A0A1T5A9N1_9SPHN</name>
<evidence type="ECO:0000259" key="2">
    <source>
        <dbReference type="Pfam" id="PF01494"/>
    </source>
</evidence>
<keyword evidence="1" id="KW-0560">Oxidoreductase</keyword>
<dbReference type="PANTHER" id="PTHR43476">
    <property type="entry name" value="3-(3-HYDROXY-PHENYL)PROPIONATE/3-HYDROXYCINNAMIC ACID HYDROXYLASE"/>
    <property type="match status" value="1"/>
</dbReference>
<dbReference type="AlphaFoldDB" id="A0A1T5A9N1"/>
<dbReference type="NCBIfam" id="NF004834">
    <property type="entry name" value="PRK06185.1-3"/>
    <property type="match status" value="1"/>
</dbReference>
<dbReference type="Proteomes" id="UP000189818">
    <property type="component" value="Unassembled WGS sequence"/>
</dbReference>
<sequence length="400" mass="42980">MGSRLVVAGGGPAGMMAGLLFARAGVETLVVEKHADFLRDFRGDTVHPSTIELFDELGLAEALLTREHDVVTDVSALVGGKRYRVADLTHLPVRHKFMMMMPQWHFLDFVRDAASRWPAFALRMESEVVGLTETGGRVDGVRLAGGETISANLVIAADGRGSILREAAGLPRKDLGAPIDVFWFRVPKPRTPHNETMGRFAPGTVIAMIDRGDYWQCAFVFAKGGADRIRAEGLDAFRTRVALAEPGIAGNLDAIASWDDVKLLSVSLDRLIRWHRPGLLAIGDAAHAMSPVGGVGINLAIQDAVAAANILAGPMAQGAPVDGLLGKVQARRMLPVRVIQALQRAVHAGVLGPTLDATAQMEAPFALRMLGRCPRLQRIPARILGLGVRREHVRSPVANV</sequence>
<dbReference type="STRING" id="439228.SAMN06295920_101748"/>
<dbReference type="PANTHER" id="PTHR43476:SF5">
    <property type="entry name" value="FAD-DEPENDENT MONOOXYGENASE"/>
    <property type="match status" value="1"/>
</dbReference>
<organism evidence="3 4">
    <name type="scientific">Rhizorhabdus histidinilytica</name>
    <dbReference type="NCBI Taxonomy" id="439228"/>
    <lineage>
        <taxon>Bacteria</taxon>
        <taxon>Pseudomonadati</taxon>
        <taxon>Pseudomonadota</taxon>
        <taxon>Alphaproteobacteria</taxon>
        <taxon>Sphingomonadales</taxon>
        <taxon>Sphingomonadaceae</taxon>
        <taxon>Rhizorhabdus</taxon>
    </lineage>
</organism>
<reference evidence="4" key="1">
    <citation type="submission" date="2017-02" db="EMBL/GenBank/DDBJ databases">
        <authorList>
            <person name="Varghese N."/>
            <person name="Submissions S."/>
        </authorList>
    </citation>
    <scope>NUCLEOTIDE SEQUENCE [LARGE SCALE GENOMIC DNA]</scope>
    <source>
        <strain evidence="4">UM2</strain>
    </source>
</reference>
<dbReference type="EMBL" id="FUYM01000001">
    <property type="protein sequence ID" value="SKB31616.1"/>
    <property type="molecule type" value="Genomic_DNA"/>
</dbReference>
<dbReference type="Gene3D" id="3.50.50.60">
    <property type="entry name" value="FAD/NAD(P)-binding domain"/>
    <property type="match status" value="2"/>
</dbReference>
<evidence type="ECO:0000313" key="3">
    <source>
        <dbReference type="EMBL" id="SKB31616.1"/>
    </source>
</evidence>
<dbReference type="RefSeq" id="WP_079646660.1">
    <property type="nucleotide sequence ID" value="NZ_FUYM01000001.1"/>
</dbReference>
<accession>A0A1T5A9N1</accession>
<feature type="domain" description="FAD-binding" evidence="2">
    <location>
        <begin position="6"/>
        <end position="335"/>
    </location>
</feature>
<dbReference type="GO" id="GO:0016491">
    <property type="term" value="F:oxidoreductase activity"/>
    <property type="evidence" value="ECO:0007669"/>
    <property type="project" value="UniProtKB-KW"/>
</dbReference>
<evidence type="ECO:0000256" key="1">
    <source>
        <dbReference type="ARBA" id="ARBA00023002"/>
    </source>
</evidence>
<dbReference type="SUPFAM" id="SSF51905">
    <property type="entry name" value="FAD/NAD(P)-binding domain"/>
    <property type="match status" value="1"/>
</dbReference>
<dbReference type="PRINTS" id="PR00420">
    <property type="entry name" value="RNGMNOXGNASE"/>
</dbReference>
<gene>
    <name evidence="3" type="ORF">SAMN06295920_101748</name>
</gene>
<protein>
    <submittedName>
        <fullName evidence="3">2-polyprenyl-6-methoxyphenol hydroxylase</fullName>
    </submittedName>
</protein>
<dbReference type="GO" id="GO:0071949">
    <property type="term" value="F:FAD binding"/>
    <property type="evidence" value="ECO:0007669"/>
    <property type="project" value="InterPro"/>
</dbReference>
<dbReference type="InterPro" id="IPR002938">
    <property type="entry name" value="FAD-bd"/>
</dbReference>
<keyword evidence="4" id="KW-1185">Reference proteome</keyword>
<dbReference type="Pfam" id="PF01494">
    <property type="entry name" value="FAD_binding_3"/>
    <property type="match status" value="1"/>
</dbReference>
<dbReference type="OrthoDB" id="9791689at2"/>
<dbReference type="InterPro" id="IPR050631">
    <property type="entry name" value="PheA/TfdB_FAD_monoxygenase"/>
</dbReference>